<dbReference type="EMBL" id="LN824141">
    <property type="protein sequence ID" value="CEP77796.1"/>
    <property type="molecule type" value="Genomic_DNA"/>
</dbReference>
<dbReference type="AlphaFoldDB" id="A0A0C7NIR0"/>
<dbReference type="HOGENOM" id="CLU_709664_0_0_0"/>
<accession>A0A0C7NIR0</accession>
<dbReference type="InterPro" id="IPR011042">
    <property type="entry name" value="6-blade_b-propeller_TolB-like"/>
</dbReference>
<evidence type="ECO:0000313" key="1">
    <source>
        <dbReference type="EMBL" id="CEP77796.1"/>
    </source>
</evidence>
<dbReference type="OrthoDB" id="42683at2"/>
<dbReference type="RefSeq" id="WP_045087359.1">
    <property type="nucleotide sequence ID" value="NZ_LN824141.1"/>
</dbReference>
<keyword evidence="2" id="KW-1185">Reference proteome</keyword>
<dbReference type="SUPFAM" id="SSF69304">
    <property type="entry name" value="Tricorn protease N-terminal domain"/>
    <property type="match status" value="1"/>
</dbReference>
<dbReference type="STRING" id="1006576.DTL3_0473"/>
<sequence length="399" mass="47130">MKRRIFVIFAFVVSIISFSVNVSKDTLLISINDNTWITRQIAEKVKSIGNYMYDIEIKDVMTETIKTENYDVIMNIFTNTKENITIAFGYFQGGGFSYSETTNETADWVEKFAVKALENLSFQRFLYGENWDILQLTFWKGVDEYPIYQNEKLYFISDRYIGNREIYIFDFVNGTESKIPLESSAEYFPDISPNNNFLVFQTSLFGKWDIVLYNLITKKITRISPSNKNAYSPYFYDNTLILFSMEDESGQGTEIWYYDLYYNKLEKLSNSKRLLKFRPSKWNGNNITFYAINLEDASVNIYYLDEDNKIYPLLVDPFNQTDSWSNGSELLVFSEFNGKYFSIYEYNNNEKINLTSSITNDCFYPTYSPDKKYVFFTNYYSEADVFVLKREAIYKQRNN</sequence>
<dbReference type="Proteomes" id="UP000032809">
    <property type="component" value="Chromosome I"/>
</dbReference>
<evidence type="ECO:0000313" key="2">
    <source>
        <dbReference type="Proteomes" id="UP000032809"/>
    </source>
</evidence>
<protein>
    <submittedName>
        <fullName evidence="1">Uncharacterized protein</fullName>
    </submittedName>
</protein>
<dbReference type="PANTHER" id="PTHR36842">
    <property type="entry name" value="PROTEIN TOLB HOMOLOG"/>
    <property type="match status" value="1"/>
</dbReference>
<dbReference type="PANTHER" id="PTHR36842:SF1">
    <property type="entry name" value="PROTEIN TOLB"/>
    <property type="match status" value="1"/>
</dbReference>
<proteinExistence type="predicted"/>
<gene>
    <name evidence="1" type="ORF">DTL3_0473</name>
</gene>
<dbReference type="KEGG" id="dtn:DTL3_0473"/>
<reference evidence="2" key="1">
    <citation type="submission" date="2014-11" db="EMBL/GenBank/DDBJ databases">
        <authorList>
            <person name="Wibberg D."/>
        </authorList>
    </citation>
    <scope>NUCLEOTIDE SEQUENCE [LARGE SCALE GENOMIC DNA]</scope>
    <source>
        <strain evidence="2">L3</strain>
    </source>
</reference>
<name>A0A0C7NIR0_DEFTU</name>
<organism evidence="1 2">
    <name type="scientific">Defluviitoga tunisiensis</name>
    <dbReference type="NCBI Taxonomy" id="1006576"/>
    <lineage>
        <taxon>Bacteria</taxon>
        <taxon>Thermotogati</taxon>
        <taxon>Thermotogota</taxon>
        <taxon>Thermotogae</taxon>
        <taxon>Petrotogales</taxon>
        <taxon>Petrotogaceae</taxon>
        <taxon>Defluviitoga</taxon>
    </lineage>
</organism>
<dbReference type="Gene3D" id="2.120.10.30">
    <property type="entry name" value="TolB, C-terminal domain"/>
    <property type="match status" value="2"/>
</dbReference>